<protein>
    <submittedName>
        <fullName evidence="1">Uncharacterized protein</fullName>
    </submittedName>
</protein>
<dbReference type="OrthoDB" id="76098at2759"/>
<dbReference type="AlphaFoldDB" id="A0A139AC45"/>
<dbReference type="Gene3D" id="1.25.40.20">
    <property type="entry name" value="Ankyrin repeat-containing domain"/>
    <property type="match status" value="1"/>
</dbReference>
<dbReference type="InterPro" id="IPR036770">
    <property type="entry name" value="Ankyrin_rpt-contain_sf"/>
</dbReference>
<proteinExistence type="predicted"/>
<reference evidence="1 2" key="1">
    <citation type="journal article" date="2015" name="Genome Biol. Evol.">
        <title>Phylogenomic analyses indicate that early fungi evolved digesting cell walls of algal ancestors of land plants.</title>
        <authorList>
            <person name="Chang Y."/>
            <person name="Wang S."/>
            <person name="Sekimoto S."/>
            <person name="Aerts A.L."/>
            <person name="Choi C."/>
            <person name="Clum A."/>
            <person name="LaButti K.M."/>
            <person name="Lindquist E.A."/>
            <person name="Yee Ngan C."/>
            <person name="Ohm R.A."/>
            <person name="Salamov A.A."/>
            <person name="Grigoriev I.V."/>
            <person name="Spatafora J.W."/>
            <person name="Berbee M.L."/>
        </authorList>
    </citation>
    <scope>NUCLEOTIDE SEQUENCE [LARGE SCALE GENOMIC DNA]</scope>
    <source>
        <strain evidence="1 2">JEL478</strain>
    </source>
</reference>
<evidence type="ECO:0000313" key="1">
    <source>
        <dbReference type="EMBL" id="KXS14164.1"/>
    </source>
</evidence>
<organism evidence="1 2">
    <name type="scientific">Gonapodya prolifera (strain JEL478)</name>
    <name type="common">Monoblepharis prolifera</name>
    <dbReference type="NCBI Taxonomy" id="1344416"/>
    <lineage>
        <taxon>Eukaryota</taxon>
        <taxon>Fungi</taxon>
        <taxon>Fungi incertae sedis</taxon>
        <taxon>Chytridiomycota</taxon>
        <taxon>Chytridiomycota incertae sedis</taxon>
        <taxon>Monoblepharidomycetes</taxon>
        <taxon>Monoblepharidales</taxon>
        <taxon>Gonapodyaceae</taxon>
        <taxon>Gonapodya</taxon>
    </lineage>
</organism>
<keyword evidence="2" id="KW-1185">Reference proteome</keyword>
<dbReference type="Proteomes" id="UP000070544">
    <property type="component" value="Unassembled WGS sequence"/>
</dbReference>
<sequence>MDGDAALRAAASSMFGLEAAQLLLDRGANIRAYHDAALRDSALRDAALSDQRGDVVPCLLDRGADIHACKDQALVNARARRNDIAVQILLESGGDRSVLDYMERIMQVPRWPEDEDLDDESFLVWLATGEYPC</sequence>
<name>A0A139AC45_GONPJ</name>
<gene>
    <name evidence="1" type="ORF">M427DRAFT_33357</name>
</gene>
<accession>A0A139AC45</accession>
<dbReference type="EMBL" id="KQ965771">
    <property type="protein sequence ID" value="KXS14164.1"/>
    <property type="molecule type" value="Genomic_DNA"/>
</dbReference>
<evidence type="ECO:0000313" key="2">
    <source>
        <dbReference type="Proteomes" id="UP000070544"/>
    </source>
</evidence>
<dbReference type="SUPFAM" id="SSF48403">
    <property type="entry name" value="Ankyrin repeat"/>
    <property type="match status" value="1"/>
</dbReference>